<dbReference type="EMBL" id="BMAO01035104">
    <property type="protein sequence ID" value="GFR01271.1"/>
    <property type="molecule type" value="Genomic_DNA"/>
</dbReference>
<reference evidence="3" key="1">
    <citation type="submission" date="2020-07" db="EMBL/GenBank/DDBJ databases">
        <title>Multicomponent nature underlies the extraordinary mechanical properties of spider dragline silk.</title>
        <authorList>
            <person name="Kono N."/>
            <person name="Nakamura H."/>
            <person name="Mori M."/>
            <person name="Yoshida Y."/>
            <person name="Ohtoshi R."/>
            <person name="Malay A.D."/>
            <person name="Moran D.A.P."/>
            <person name="Tomita M."/>
            <person name="Numata K."/>
            <person name="Arakawa K."/>
        </authorList>
    </citation>
    <scope>NUCLEOTIDE SEQUENCE</scope>
</reference>
<evidence type="ECO:0000313" key="4">
    <source>
        <dbReference type="Proteomes" id="UP000887116"/>
    </source>
</evidence>
<dbReference type="AlphaFoldDB" id="A0A8X6L867"/>
<feature type="transmembrane region" description="Helical" evidence="1">
    <location>
        <begin position="205"/>
        <end position="222"/>
    </location>
</feature>
<feature type="transmembrane region" description="Helical" evidence="1">
    <location>
        <begin position="307"/>
        <end position="327"/>
    </location>
</feature>
<feature type="domain" description="Acyltransferase 3" evidence="2">
    <location>
        <begin position="18"/>
        <end position="359"/>
    </location>
</feature>
<keyword evidence="1" id="KW-1133">Transmembrane helix</keyword>
<feature type="transmembrane region" description="Helical" evidence="1">
    <location>
        <begin position="339"/>
        <end position="363"/>
    </location>
</feature>
<evidence type="ECO:0000313" key="3">
    <source>
        <dbReference type="EMBL" id="GFR01271.1"/>
    </source>
</evidence>
<feature type="transmembrane region" description="Helical" evidence="1">
    <location>
        <begin position="234"/>
        <end position="256"/>
    </location>
</feature>
<feature type="transmembrane region" description="Helical" evidence="1">
    <location>
        <begin position="268"/>
        <end position="287"/>
    </location>
</feature>
<protein>
    <submittedName>
        <fullName evidence="3">Nose resistant to fluoxetine protein 6</fullName>
    </submittedName>
</protein>
<keyword evidence="1" id="KW-0472">Membrane</keyword>
<dbReference type="GO" id="GO:0016747">
    <property type="term" value="F:acyltransferase activity, transferring groups other than amino-acyl groups"/>
    <property type="evidence" value="ECO:0007669"/>
    <property type="project" value="InterPro"/>
</dbReference>
<dbReference type="PANTHER" id="PTHR11161:SF0">
    <property type="entry name" value="O-ACYLTRANSFERASE LIKE PROTEIN"/>
    <property type="match status" value="1"/>
</dbReference>
<dbReference type="Pfam" id="PF01757">
    <property type="entry name" value="Acyl_transf_3"/>
    <property type="match status" value="1"/>
</dbReference>
<dbReference type="OrthoDB" id="118951at2759"/>
<feature type="non-terminal residue" evidence="3">
    <location>
        <position position="1"/>
    </location>
</feature>
<proteinExistence type="predicted"/>
<comment type="caution">
    <text evidence="3">The sequence shown here is derived from an EMBL/GenBank/DDBJ whole genome shotgun (WGS) entry which is preliminary data.</text>
</comment>
<accession>A0A8X6L867</accession>
<organism evidence="3 4">
    <name type="scientific">Trichonephila clavata</name>
    <name type="common">Joro spider</name>
    <name type="synonym">Nephila clavata</name>
    <dbReference type="NCBI Taxonomy" id="2740835"/>
    <lineage>
        <taxon>Eukaryota</taxon>
        <taxon>Metazoa</taxon>
        <taxon>Ecdysozoa</taxon>
        <taxon>Arthropoda</taxon>
        <taxon>Chelicerata</taxon>
        <taxon>Arachnida</taxon>
        <taxon>Araneae</taxon>
        <taxon>Araneomorphae</taxon>
        <taxon>Entelegynae</taxon>
        <taxon>Araneoidea</taxon>
        <taxon>Nephilidae</taxon>
        <taxon>Trichonephila</taxon>
    </lineage>
</organism>
<dbReference type="InterPro" id="IPR052728">
    <property type="entry name" value="O2_lipid_transport_reg"/>
</dbReference>
<evidence type="ECO:0000259" key="2">
    <source>
        <dbReference type="Pfam" id="PF01757"/>
    </source>
</evidence>
<evidence type="ECO:0000256" key="1">
    <source>
        <dbReference type="SAM" id="Phobius"/>
    </source>
</evidence>
<feature type="transmembrane region" description="Helical" evidence="1">
    <location>
        <begin position="120"/>
        <end position="141"/>
    </location>
</feature>
<keyword evidence="1" id="KW-0812">Transmembrane</keyword>
<name>A0A8X6L867_TRICU</name>
<dbReference type="Proteomes" id="UP000887116">
    <property type="component" value="Unassembled WGS sequence"/>
</dbReference>
<keyword evidence="4" id="KW-1185">Reference proteome</keyword>
<feature type="transmembrane region" description="Helical" evidence="1">
    <location>
        <begin position="12"/>
        <end position="38"/>
    </location>
</feature>
<gene>
    <name evidence="3" type="primary">nrf-6</name>
    <name evidence="3" type="ORF">TNCT_151991</name>
</gene>
<feature type="transmembrane region" description="Helical" evidence="1">
    <location>
        <begin position="148"/>
        <end position="171"/>
    </location>
</feature>
<dbReference type="PANTHER" id="PTHR11161">
    <property type="entry name" value="O-ACYLTRANSFERASE"/>
    <property type="match status" value="1"/>
</dbReference>
<sequence length="377" mass="44429">SLKGLKPWMDCWFMPFFLNGLFMMSFYFVLSGFLVGYFASRYYFQNGGIPWFGFYWKRFEKIVPLYAIVLVYYAILFSYTGSGPSWPTYDTNPVCKESWLQNLFFINNFQTLFEQCFAPAWYVAIDMQFHLITPLFLVSLFKWPRFGYGLIILSICASCCYRCILTIKYSLFHPMSSLRNYIDDDLDSFIHGNLIYFDQLHMKPFQNLSTYLIGLGWGHYIMKREICKKRSDSKLILCCGWTGWLISNWICFHVLYRSEESLLKHLAYSGFGGILFACGTGWVLHVCTTKQADFVCRFLSLKIFLPLSRLSFAAYLIHVIVLLHYLLSSTEQEETFNLISMFSLIFHVVFWTYIISFIVSLFVEFPISRVLRWIHNN</sequence>
<feature type="transmembrane region" description="Helical" evidence="1">
    <location>
        <begin position="59"/>
        <end position="79"/>
    </location>
</feature>
<dbReference type="InterPro" id="IPR002656">
    <property type="entry name" value="Acyl_transf_3_dom"/>
</dbReference>